<dbReference type="GO" id="GO:0019706">
    <property type="term" value="F:protein-cysteine S-palmitoyltransferase activity"/>
    <property type="evidence" value="ECO:0007669"/>
    <property type="project" value="UniProtKB-EC"/>
</dbReference>
<comment type="catalytic activity">
    <reaction evidence="7">
        <text>L-cysteinyl-[protein] + hexadecanoyl-CoA = S-hexadecanoyl-L-cysteinyl-[protein] + CoA</text>
        <dbReference type="Rhea" id="RHEA:36683"/>
        <dbReference type="Rhea" id="RHEA-COMP:10131"/>
        <dbReference type="Rhea" id="RHEA-COMP:11032"/>
        <dbReference type="ChEBI" id="CHEBI:29950"/>
        <dbReference type="ChEBI" id="CHEBI:57287"/>
        <dbReference type="ChEBI" id="CHEBI:57379"/>
        <dbReference type="ChEBI" id="CHEBI:74151"/>
        <dbReference type="EC" id="2.3.1.225"/>
    </reaction>
</comment>
<comment type="caution">
    <text evidence="9">The sequence shown here is derived from an EMBL/GenBank/DDBJ whole genome shotgun (WGS) entry which is preliminary data.</text>
</comment>
<dbReference type="InterPro" id="IPR039859">
    <property type="entry name" value="PFA4/ZDH16/20/ERF2-like"/>
</dbReference>
<keyword evidence="6 7" id="KW-0012">Acyltransferase</keyword>
<evidence type="ECO:0000313" key="10">
    <source>
        <dbReference type="Proteomes" id="UP000794436"/>
    </source>
</evidence>
<feature type="transmembrane region" description="Helical" evidence="7">
    <location>
        <begin position="30"/>
        <end position="48"/>
    </location>
</feature>
<dbReference type="GO" id="GO:0005783">
    <property type="term" value="C:endoplasmic reticulum"/>
    <property type="evidence" value="ECO:0007669"/>
    <property type="project" value="TreeGrafter"/>
</dbReference>
<organism evidence="9 10">
    <name type="scientific">Pythium oligandrum</name>
    <name type="common">Mycoparasitic fungus</name>
    <dbReference type="NCBI Taxonomy" id="41045"/>
    <lineage>
        <taxon>Eukaryota</taxon>
        <taxon>Sar</taxon>
        <taxon>Stramenopiles</taxon>
        <taxon>Oomycota</taxon>
        <taxon>Peronosporomycetes</taxon>
        <taxon>Pythiales</taxon>
        <taxon>Pythiaceae</taxon>
        <taxon>Pythium</taxon>
    </lineage>
</organism>
<protein>
    <recommendedName>
        <fullName evidence="7">Palmitoyltransferase</fullName>
        <ecNumber evidence="7">2.3.1.225</ecNumber>
    </recommendedName>
</protein>
<dbReference type="GO" id="GO:0006612">
    <property type="term" value="P:protein targeting to membrane"/>
    <property type="evidence" value="ECO:0007669"/>
    <property type="project" value="TreeGrafter"/>
</dbReference>
<dbReference type="InterPro" id="IPR001594">
    <property type="entry name" value="Palmitoyltrfase_DHHC"/>
</dbReference>
<evidence type="ECO:0000256" key="7">
    <source>
        <dbReference type="RuleBase" id="RU079119"/>
    </source>
</evidence>
<keyword evidence="10" id="KW-1185">Reference proteome</keyword>
<evidence type="ECO:0000256" key="1">
    <source>
        <dbReference type="ARBA" id="ARBA00004141"/>
    </source>
</evidence>
<accession>A0A8K1CA28</accession>
<dbReference type="AlphaFoldDB" id="A0A8K1CA28"/>
<evidence type="ECO:0000256" key="6">
    <source>
        <dbReference type="ARBA" id="ARBA00023315"/>
    </source>
</evidence>
<feature type="transmembrane region" description="Helical" evidence="7">
    <location>
        <begin position="60"/>
        <end position="79"/>
    </location>
</feature>
<keyword evidence="4 7" id="KW-1133">Transmembrane helix</keyword>
<evidence type="ECO:0000256" key="5">
    <source>
        <dbReference type="ARBA" id="ARBA00023136"/>
    </source>
</evidence>
<dbReference type="EC" id="2.3.1.225" evidence="7"/>
<proteinExistence type="inferred from homology"/>
<keyword evidence="5 7" id="KW-0472">Membrane</keyword>
<dbReference type="GO" id="GO:0016020">
    <property type="term" value="C:membrane"/>
    <property type="evidence" value="ECO:0007669"/>
    <property type="project" value="UniProtKB-SubCell"/>
</dbReference>
<name>A0A8K1CA28_PYTOL</name>
<dbReference type="EMBL" id="SPLM01000111">
    <property type="protein sequence ID" value="TMW58692.1"/>
    <property type="molecule type" value="Genomic_DNA"/>
</dbReference>
<feature type="transmembrane region" description="Helical" evidence="7">
    <location>
        <begin position="151"/>
        <end position="176"/>
    </location>
</feature>
<evidence type="ECO:0000256" key="2">
    <source>
        <dbReference type="ARBA" id="ARBA00022679"/>
    </source>
</evidence>
<dbReference type="Proteomes" id="UP000794436">
    <property type="component" value="Unassembled WGS sequence"/>
</dbReference>
<evidence type="ECO:0000313" key="9">
    <source>
        <dbReference type="EMBL" id="TMW58692.1"/>
    </source>
</evidence>
<dbReference type="PROSITE" id="PS50216">
    <property type="entry name" value="DHHC"/>
    <property type="match status" value="1"/>
</dbReference>
<evidence type="ECO:0000256" key="4">
    <source>
        <dbReference type="ARBA" id="ARBA00022989"/>
    </source>
</evidence>
<gene>
    <name evidence="9" type="ORF">Poli38472_010251</name>
</gene>
<dbReference type="PANTHER" id="PTHR22883">
    <property type="entry name" value="ZINC FINGER DHHC DOMAIN CONTAINING PROTEIN"/>
    <property type="match status" value="1"/>
</dbReference>
<comment type="domain">
    <text evidence="7">The DHHC domain is required for palmitoyltransferase activity.</text>
</comment>
<keyword evidence="2 7" id="KW-0808">Transferase</keyword>
<comment type="similarity">
    <text evidence="7">Belongs to the DHHC palmitoyltransferase family.</text>
</comment>
<dbReference type="OrthoDB" id="9909019at2759"/>
<sequence length="250" mass="27855">MPTKMTTRPHAVDRARHYRRNGCMWPWTRAQLLAAGGVVVSSAVFYGFSVRELPSDVRYAVAVLVGVQLGMVALLYLLISVVDPAHPGVRQRRREPHDLESGVPCPSRVPCALCEALVSVDSRHCRMCHKCVHGFDHHCVFLNTCIGSHNYSLFVALLACASLLLATQIALTAFALHRVRRHHLDRVLWVTMAMVLPAFELFWMLVLAAFHGFLASRGIRTFEVLTHLASTTRFAIKTDALATDKCNTLV</sequence>
<evidence type="ECO:0000259" key="8">
    <source>
        <dbReference type="Pfam" id="PF01529"/>
    </source>
</evidence>
<feature type="domain" description="Palmitoyltransferase DHHC" evidence="8">
    <location>
        <begin position="110"/>
        <end position="224"/>
    </location>
</feature>
<keyword evidence="3 7" id="KW-0812">Transmembrane</keyword>
<evidence type="ECO:0000256" key="3">
    <source>
        <dbReference type="ARBA" id="ARBA00022692"/>
    </source>
</evidence>
<reference evidence="9" key="1">
    <citation type="submission" date="2019-03" db="EMBL/GenBank/DDBJ databases">
        <title>Long read genome sequence of the mycoparasitic Pythium oligandrum ATCC 38472 isolated from sugarbeet rhizosphere.</title>
        <authorList>
            <person name="Gaulin E."/>
        </authorList>
    </citation>
    <scope>NUCLEOTIDE SEQUENCE</scope>
    <source>
        <strain evidence="9">ATCC 38472_TT</strain>
    </source>
</reference>
<dbReference type="Pfam" id="PF01529">
    <property type="entry name" value="DHHC"/>
    <property type="match status" value="1"/>
</dbReference>
<feature type="transmembrane region" description="Helical" evidence="7">
    <location>
        <begin position="188"/>
        <end position="214"/>
    </location>
</feature>
<comment type="subcellular location">
    <subcellularLocation>
        <location evidence="1">Membrane</location>
        <topology evidence="1">Multi-pass membrane protein</topology>
    </subcellularLocation>
</comment>
<dbReference type="GO" id="GO:0005794">
    <property type="term" value="C:Golgi apparatus"/>
    <property type="evidence" value="ECO:0007669"/>
    <property type="project" value="TreeGrafter"/>
</dbReference>